<feature type="coiled-coil region" evidence="1">
    <location>
        <begin position="341"/>
        <end position="375"/>
    </location>
</feature>
<dbReference type="KEGG" id="ndk:I601_0995"/>
<dbReference type="OrthoDB" id="3808368at2"/>
<dbReference type="AlphaFoldDB" id="A0A1A9GGL5"/>
<accession>A0A1A9GGL5</accession>
<dbReference type="Proteomes" id="UP000077868">
    <property type="component" value="Chromosome"/>
</dbReference>
<dbReference type="STRING" id="1300347.I601_0995"/>
<sequence length="376" mass="40436">MSKRRFVLHVGLEHSGADGLAVGLAEHRDRLAELGVRCPARHPDESRRAAIELRRLHKSWGYHRREVEGAWADLVRRARKQGATAHAAVVVSEELLAGASPDQIALLLDSLGGFEVHVVVTLHDPASQLVDAWAASVRCGGSLPLRRYARRVLDPGRETVEAGDFWAAHDVGPVLERWAGALRRSDRVHVVVPTPGQDRTESTWRVVAALAGVEADAVAMRDPERSTLGPAGLKVLRHVNRAVDERARVHAARAVLHDQLRARVPGSAAGLSSSWHEDLVDLAEAWAKALAEGGYDVTGATADLAPPSPWATGTPYAAGSSSTEERLTAATDALADLLVETTRLREHAGDLEARVEKLTRKKASLKARLATAVAAS</sequence>
<proteinExistence type="predicted"/>
<dbReference type="PATRIC" id="fig|1300347.3.peg.992"/>
<name>A0A1A9GGL5_9ACTN</name>
<protein>
    <submittedName>
        <fullName evidence="2">Uncharacterized protein</fullName>
    </submittedName>
</protein>
<keyword evidence="1" id="KW-0175">Coiled coil</keyword>
<keyword evidence="3" id="KW-1185">Reference proteome</keyword>
<reference evidence="2 3" key="1">
    <citation type="submission" date="2016-03" db="EMBL/GenBank/DDBJ databases">
        <title>Complete genome sequence of a soil Actinobacterium, Nocardioides dokdonensis FR1436.</title>
        <authorList>
            <person name="Kwon S.-K."/>
            <person name="Kim K."/>
            <person name="Kim J.F."/>
        </authorList>
    </citation>
    <scope>NUCLEOTIDE SEQUENCE [LARGE SCALE GENOMIC DNA]</scope>
    <source>
        <strain evidence="2 3">FR1436</strain>
    </source>
</reference>
<dbReference type="RefSeq" id="WP_068107016.1">
    <property type="nucleotide sequence ID" value="NZ_CP015079.1"/>
</dbReference>
<evidence type="ECO:0000313" key="2">
    <source>
        <dbReference type="EMBL" id="ANH37437.1"/>
    </source>
</evidence>
<dbReference type="EMBL" id="CP015079">
    <property type="protein sequence ID" value="ANH37437.1"/>
    <property type="molecule type" value="Genomic_DNA"/>
</dbReference>
<evidence type="ECO:0000313" key="3">
    <source>
        <dbReference type="Proteomes" id="UP000077868"/>
    </source>
</evidence>
<gene>
    <name evidence="2" type="ORF">I601_0995</name>
</gene>
<organism evidence="2 3">
    <name type="scientific">Nocardioides dokdonensis FR1436</name>
    <dbReference type="NCBI Taxonomy" id="1300347"/>
    <lineage>
        <taxon>Bacteria</taxon>
        <taxon>Bacillati</taxon>
        <taxon>Actinomycetota</taxon>
        <taxon>Actinomycetes</taxon>
        <taxon>Propionibacteriales</taxon>
        <taxon>Nocardioidaceae</taxon>
        <taxon>Nocardioides</taxon>
    </lineage>
</organism>
<evidence type="ECO:0000256" key="1">
    <source>
        <dbReference type="SAM" id="Coils"/>
    </source>
</evidence>